<dbReference type="Proteomes" id="UP001469553">
    <property type="component" value="Unassembled WGS sequence"/>
</dbReference>
<proteinExistence type="predicted"/>
<evidence type="ECO:0000313" key="2">
    <source>
        <dbReference type="Proteomes" id="UP001469553"/>
    </source>
</evidence>
<name>A0ABV1AHF4_9TELE</name>
<comment type="caution">
    <text evidence="1">The sequence shown here is derived from an EMBL/GenBank/DDBJ whole genome shotgun (WGS) entry which is preliminary data.</text>
</comment>
<protein>
    <submittedName>
        <fullName evidence="1">Uncharacterized protein</fullName>
    </submittedName>
</protein>
<keyword evidence="2" id="KW-1185">Reference proteome</keyword>
<gene>
    <name evidence="1" type="ORF">AMECASPLE_036571</name>
</gene>
<sequence>MIMDFLRSQLEHTPLSFNNHAAETVNNIKFLKVQTSDDLTWSRNTTRFEENLNLPGKQTSRPTIILTTFCRAVDQMCCISAWYHTCNDWLFPLWAPERFIPRLLSTGLVNQAVYVYYSMSPDSEPVLLLQEPSETTDLCPLQQKDQQATKTVKSV</sequence>
<organism evidence="1 2">
    <name type="scientific">Ameca splendens</name>
    <dbReference type="NCBI Taxonomy" id="208324"/>
    <lineage>
        <taxon>Eukaryota</taxon>
        <taxon>Metazoa</taxon>
        <taxon>Chordata</taxon>
        <taxon>Craniata</taxon>
        <taxon>Vertebrata</taxon>
        <taxon>Euteleostomi</taxon>
        <taxon>Actinopterygii</taxon>
        <taxon>Neopterygii</taxon>
        <taxon>Teleostei</taxon>
        <taxon>Neoteleostei</taxon>
        <taxon>Acanthomorphata</taxon>
        <taxon>Ovalentaria</taxon>
        <taxon>Atherinomorphae</taxon>
        <taxon>Cyprinodontiformes</taxon>
        <taxon>Goodeidae</taxon>
        <taxon>Ameca</taxon>
    </lineage>
</organism>
<dbReference type="EMBL" id="JAHRIP010090481">
    <property type="protein sequence ID" value="MEQ2316833.1"/>
    <property type="molecule type" value="Genomic_DNA"/>
</dbReference>
<evidence type="ECO:0000313" key="1">
    <source>
        <dbReference type="EMBL" id="MEQ2316833.1"/>
    </source>
</evidence>
<accession>A0ABV1AHF4</accession>
<reference evidence="1 2" key="1">
    <citation type="submission" date="2021-06" db="EMBL/GenBank/DDBJ databases">
        <authorList>
            <person name="Palmer J.M."/>
        </authorList>
    </citation>
    <scope>NUCLEOTIDE SEQUENCE [LARGE SCALE GENOMIC DNA]</scope>
    <source>
        <strain evidence="1 2">AS_MEX2019</strain>
        <tissue evidence="1">Muscle</tissue>
    </source>
</reference>